<feature type="domain" description="PET hydrolase/cutinase-like" evidence="3">
    <location>
        <begin position="48"/>
        <end position="271"/>
    </location>
</feature>
<accession>A0A078MN83</accession>
<gene>
    <name evidence="4" type="ORF">BN1049_02658</name>
</gene>
<dbReference type="PANTHER" id="PTHR33428">
    <property type="entry name" value="CHLOROPHYLLASE-2, CHLOROPLASTIC"/>
    <property type="match status" value="1"/>
</dbReference>
<feature type="region of interest" description="Disordered" evidence="1">
    <location>
        <begin position="22"/>
        <end position="43"/>
    </location>
</feature>
<feature type="signal peptide" evidence="2">
    <location>
        <begin position="1"/>
        <end position="23"/>
    </location>
</feature>
<dbReference type="PANTHER" id="PTHR33428:SF14">
    <property type="entry name" value="CARBOXYLESTERASE TYPE B DOMAIN-CONTAINING PROTEIN"/>
    <property type="match status" value="1"/>
</dbReference>
<dbReference type="SMR" id="A0A078MN83"/>
<organism evidence="4">
    <name type="scientific">Pseudomonas saudimassiliensis</name>
    <dbReference type="NCBI Taxonomy" id="1461581"/>
    <lineage>
        <taxon>Bacteria</taxon>
        <taxon>Pseudomonadati</taxon>
        <taxon>Pseudomonadota</taxon>
        <taxon>Gammaproteobacteria</taxon>
        <taxon>Pseudomonadales</taxon>
        <taxon>Pseudomonadaceae</taxon>
        <taxon>Pseudomonas</taxon>
    </lineage>
</organism>
<keyword evidence="2" id="KW-0732">Signal</keyword>
<sequence>MKAPALKLTGLALGMLLSAGAMATNPGNPDPDPDPGTGSGFPGVSDFAASGPFSVTNSNVNTTCAVYRPRTLGENGLRHPIILWGNGTGSSPSTYGSLLEHWASHGFVVAAARTSNAGSGEEMIDCLDYLVDQNGRSTGTFAGKLNVNRVATAGHSQGGGGSIMAGQDSRVTATAPFQPYTIGLGHRSSSQSNQSGPMFLMTGGGDTIASPTLNARPVFNRANVPVFWGERRSVSHFEPVGNGGDYRGPSTAWMRYHLMDDETAESTFYGSNCGLCRDSRWDVQRKGIN</sequence>
<dbReference type="ESTHER" id="9psed-a0a078mn83">
    <property type="family name" value="Polyesterase-lipase-cutinase"/>
</dbReference>
<evidence type="ECO:0000259" key="3">
    <source>
        <dbReference type="Pfam" id="PF12740"/>
    </source>
</evidence>
<dbReference type="RefSeq" id="WP_044500638.1">
    <property type="nucleotide sequence ID" value="NZ_LK391969.1"/>
</dbReference>
<dbReference type="SUPFAM" id="SSF53474">
    <property type="entry name" value="alpha/beta-Hydrolases"/>
    <property type="match status" value="1"/>
</dbReference>
<feature type="chain" id="PRO_5007378047" evidence="2">
    <location>
        <begin position="24"/>
        <end position="289"/>
    </location>
</feature>
<dbReference type="Gene3D" id="3.40.50.1820">
    <property type="entry name" value="alpha/beta hydrolase"/>
    <property type="match status" value="1"/>
</dbReference>
<dbReference type="PATRIC" id="fig|1461581.3.peg.2618"/>
<dbReference type="Pfam" id="PF12740">
    <property type="entry name" value="PETase"/>
    <property type="match status" value="1"/>
</dbReference>
<proteinExistence type="predicted"/>
<dbReference type="EMBL" id="LK391969">
    <property type="protein sequence ID" value="CEF27701.1"/>
    <property type="molecule type" value="Genomic_DNA"/>
</dbReference>
<name>A0A078MN83_9PSED</name>
<evidence type="ECO:0000256" key="2">
    <source>
        <dbReference type="SAM" id="SignalP"/>
    </source>
</evidence>
<reference evidence="4" key="1">
    <citation type="submission" date="2014-07" db="EMBL/GenBank/DDBJ databases">
        <authorList>
            <person name="Urmite Genomes Urmite Genomes"/>
        </authorList>
    </citation>
    <scope>NUCLEOTIDE SEQUENCE</scope>
    <source>
        <strain evidence="4">12M76_air</strain>
    </source>
</reference>
<dbReference type="EMBL" id="LM997413">
    <property type="protein sequence ID" value="CEA06276.1"/>
    <property type="molecule type" value="Genomic_DNA"/>
</dbReference>
<evidence type="ECO:0000256" key="1">
    <source>
        <dbReference type="SAM" id="MobiDB-lite"/>
    </source>
</evidence>
<protein>
    <submittedName>
        <fullName evidence="4">Lipase</fullName>
    </submittedName>
</protein>
<evidence type="ECO:0000313" key="4">
    <source>
        <dbReference type="EMBL" id="CEA06276.1"/>
    </source>
</evidence>
<dbReference type="InterPro" id="IPR041127">
    <property type="entry name" value="PET_hydrolase/cutinase-like"/>
</dbReference>
<dbReference type="AlphaFoldDB" id="A0A078MN83"/>
<dbReference type="InterPro" id="IPR029058">
    <property type="entry name" value="AB_hydrolase_fold"/>
</dbReference>